<keyword evidence="4" id="KW-1185">Reference proteome</keyword>
<reference evidence="3 4" key="1">
    <citation type="journal article" date="2022" name="Allergy">
        <title>Genome assembly and annotation of Periplaneta americana reveal a comprehensive cockroach allergen profile.</title>
        <authorList>
            <person name="Wang L."/>
            <person name="Xiong Q."/>
            <person name="Saelim N."/>
            <person name="Wang L."/>
            <person name="Nong W."/>
            <person name="Wan A.T."/>
            <person name="Shi M."/>
            <person name="Liu X."/>
            <person name="Cao Q."/>
            <person name="Hui J.H.L."/>
            <person name="Sookrung N."/>
            <person name="Leung T.F."/>
            <person name="Tungtrongchitr A."/>
            <person name="Tsui S.K.W."/>
        </authorList>
    </citation>
    <scope>NUCLEOTIDE SEQUENCE [LARGE SCALE GENOMIC DNA]</scope>
    <source>
        <strain evidence="3">PWHHKU_190912</strain>
    </source>
</reference>
<feature type="compositionally biased region" description="Basic and acidic residues" evidence="1">
    <location>
        <begin position="1101"/>
        <end position="1114"/>
    </location>
</feature>
<gene>
    <name evidence="3" type="ORF">ANN_12298</name>
</gene>
<accession>A0ABQ8TG43</accession>
<feature type="compositionally biased region" description="Basic and acidic residues" evidence="1">
    <location>
        <begin position="1008"/>
        <end position="1022"/>
    </location>
</feature>
<feature type="region of interest" description="Disordered" evidence="1">
    <location>
        <begin position="1471"/>
        <end position="1501"/>
    </location>
</feature>
<sequence length="1767" mass="202381">MLGKAAPQPDWQKGTWRFLKLTMAEIQLDLADIETNPNFCPAFSEESSGYCRKIMPASDWPCEGLRSGQLLVLLGKLLSSRRSSATTLSYPALTSIKPEDLWCRKNRPIYAMLSSDVKTKTFLKQLKGIPMRPVIWLLFMDDGVVMDDFFSDVYVPLDCEFLVAQEVEERTLLTEVYRVDEAMSLQKQVFGAWSPQLGLEHIKDTFYTRRNDFQGLVMRGITRETEVYTTLKREGNRTILHSGYFGSLWNDFQDRLNFRQSHHAGIQINRNTVLDTLMFADDQVIIAKTEDVLQRAIYNLQIIASDFNMEISKEKIKVMAFSGENPIPSKIMINNTLIERVNSFNYLGYNLFYITDEDMSNKISKFIKITGVINAVFKSSHVQKHTRLKVYKTLARPVLTYGSEAWTIRKAHGQRLATAEMRFMRRTAGCSLLEHRKNVDILQELKMDPIVNFVQQYRLQWKKHVERMDRTRWPKQILTYVPRGKRKLGRPRKRWHETVTDPVGSNTTDFVEYTTEGDPNARYYKMIDLIDKENLDVAVDSFPMFQSTFGKVDYTTPSHTARIRILVKPKGVNDMGLSSYVGPFSARLWYTICLAIVVLAACLAGFNQLGRHYASTEGFDTTQSYSLSRSLFYVFGIFCQQGENPQTIRENRGILLEASKEIGLEVNPEKTKYMIMTRDGNIVRNGNIKIGNLSFEEVEKFKYLGATVTNINDTREEIKHRINMGNACYYSVEKLLSSSLLSKNLEVTIYKTVILPVVLYGCETWTLTLREEQRLRVFENKVLRKIFGTKRDEVTGEWRKLRNTELHALYSSPDIIRNIKSRRLRWAGHVARMGESRNAYRVLAGRPEERRPLGRPRRRWKDNIKMDLREVGYDGRDWNNLAQDRDQWRAYVRAAMNLRNQHICGRGRFISSTDYWKCGVKPWSGDTEGRVFSDEVFQREWIDYMKETREDTLKASVLLNKVASDIDTLVNRYTEVEKNCCNKNRNNEIETCGNRESPTPHVNRSASRNRESRSVERTDKKSNSSSGQKKSEITNRRIDELTGVNDIRAYLSKLDSTVFTDPFRRKKSEEGKPSMEEEAGISEDAVWGAGAQTERTTSEGSLRRGSENTTRRSDCGSTGEDELIRMPHAVGNDAVSTTRLFSVDGIGDSEMIFGEMRPRIRHRLPDICLTAGENLGKNPTRTTRADLGDQRWSADHSLRNAALTSHTGFPSLCRIEVPPLGFPLVATLCTTPRRDAAILLVPRGVLGVVPDGAGAARRVLWHADLLPGQPPQRVPLLRPQGLAGSEHVPDGHAAAPPSLLHQQFAMRKDREPFNLQTQNSRRLSWRSSLPCHRTTDDRVFSTPPALRYDTVHFNVQIYTSHLLLVPSHDHFDHISIPLAYVKSSLLYEVYMKRFDKRGGVVADYVAGIRRVCDRNFALWGSLDLAQRYMDRAACSVLPVPNYGYEYSVAMALANNSPYRIFLDHRSAPPGNSGFMARGSREEGKTNSQSLRDETGSSRGGRGFTHSFVSGFALAAPGEEELEELQSMLQQLCTQSKTAGLSMNMTKTQLMTNREEIPISIDGTTLPYATEYTYLGQLISFKDKTGKEIRRRISLAWKSFWSLQFILLDKTISRRLKFEVLQTCVYPTLLYGCQTWSTTNRQTNALEICQRKMERKILGITMRDRISNDSLSQMASTTNVTQRANKLKWKWGGHIARMKDERWTYRATMWDPRTGDRHRGRPRKRWADFYTTQAGQQWSRIARSRGTWRTIGSRLQTKTVPATNNIPS</sequence>
<organism evidence="3 4">
    <name type="scientific">Periplaneta americana</name>
    <name type="common">American cockroach</name>
    <name type="synonym">Blatta americana</name>
    <dbReference type="NCBI Taxonomy" id="6978"/>
    <lineage>
        <taxon>Eukaryota</taxon>
        <taxon>Metazoa</taxon>
        <taxon>Ecdysozoa</taxon>
        <taxon>Arthropoda</taxon>
        <taxon>Hexapoda</taxon>
        <taxon>Insecta</taxon>
        <taxon>Pterygota</taxon>
        <taxon>Neoptera</taxon>
        <taxon>Polyneoptera</taxon>
        <taxon>Dictyoptera</taxon>
        <taxon>Blattodea</taxon>
        <taxon>Blattoidea</taxon>
        <taxon>Blattidae</taxon>
        <taxon>Blattinae</taxon>
        <taxon>Periplaneta</taxon>
    </lineage>
</organism>
<dbReference type="Gene3D" id="1.10.287.70">
    <property type="match status" value="1"/>
</dbReference>
<dbReference type="Proteomes" id="UP001148838">
    <property type="component" value="Unassembled WGS sequence"/>
</dbReference>
<comment type="caution">
    <text evidence="3">The sequence shown here is derived from an EMBL/GenBank/DDBJ whole genome shotgun (WGS) entry which is preliminary data.</text>
</comment>
<dbReference type="PANTHER" id="PTHR47027:SF20">
    <property type="entry name" value="REVERSE TRANSCRIPTASE-LIKE PROTEIN WITH RNA-DIRECTED DNA POLYMERASE DOMAIN"/>
    <property type="match status" value="1"/>
</dbReference>
<evidence type="ECO:0000313" key="3">
    <source>
        <dbReference type="EMBL" id="KAJ4445616.1"/>
    </source>
</evidence>
<dbReference type="Pfam" id="PF24576">
    <property type="entry name" value="IR75A_N"/>
    <property type="match status" value="1"/>
</dbReference>
<feature type="compositionally biased region" description="Basic and acidic residues" evidence="1">
    <location>
        <begin position="1478"/>
        <end position="1495"/>
    </location>
</feature>
<evidence type="ECO:0000256" key="1">
    <source>
        <dbReference type="SAM" id="MobiDB-lite"/>
    </source>
</evidence>
<feature type="region of interest" description="Disordered" evidence="1">
    <location>
        <begin position="985"/>
        <end position="1037"/>
    </location>
</feature>
<name>A0ABQ8TG43_PERAM</name>
<dbReference type="InterPro" id="IPR057074">
    <property type="entry name" value="IR75A_N"/>
</dbReference>
<evidence type="ECO:0000313" key="4">
    <source>
        <dbReference type="Proteomes" id="UP001148838"/>
    </source>
</evidence>
<feature type="domain" description="Ionotropic receptor 75a N-terminal" evidence="2">
    <location>
        <begin position="135"/>
        <end position="222"/>
    </location>
</feature>
<evidence type="ECO:0000259" key="2">
    <source>
        <dbReference type="Pfam" id="PF24576"/>
    </source>
</evidence>
<feature type="region of interest" description="Disordered" evidence="1">
    <location>
        <begin position="1064"/>
        <end position="1120"/>
    </location>
</feature>
<dbReference type="PANTHER" id="PTHR47027">
    <property type="entry name" value="REVERSE TRANSCRIPTASE DOMAIN-CONTAINING PROTEIN"/>
    <property type="match status" value="1"/>
</dbReference>
<protein>
    <recommendedName>
        <fullName evidence="2">Ionotropic receptor 75a N-terminal domain-containing protein</fullName>
    </recommendedName>
</protein>
<dbReference type="EMBL" id="JAJSOF020000009">
    <property type="protein sequence ID" value="KAJ4445616.1"/>
    <property type="molecule type" value="Genomic_DNA"/>
</dbReference>
<proteinExistence type="predicted"/>